<protein>
    <submittedName>
        <fullName evidence="1">Uncharacterized protein</fullName>
    </submittedName>
</protein>
<reference evidence="1 2" key="1">
    <citation type="submission" date="2014-08" db="EMBL/GenBank/DDBJ databases">
        <authorList>
            <person name="Moulin Lionel"/>
        </authorList>
    </citation>
    <scope>NUCLEOTIDE SEQUENCE [LARGE SCALE GENOMIC DNA]</scope>
</reference>
<evidence type="ECO:0000313" key="1">
    <source>
        <dbReference type="EMBL" id="CDX55582.1"/>
    </source>
</evidence>
<evidence type="ECO:0000313" key="2">
    <source>
        <dbReference type="Proteomes" id="UP000046122"/>
    </source>
</evidence>
<gene>
    <name evidence="1" type="ORF">MPL3365_200149</name>
</gene>
<sequence>MTVELENDTFKVLARRLVEQTGITEADARQLILLLGFDWSSLLREAKALLPPSGPKG</sequence>
<name>A0A090G322_MESPL</name>
<dbReference type="Proteomes" id="UP000046122">
    <property type="component" value="Unassembled WGS sequence"/>
</dbReference>
<dbReference type="EMBL" id="CCNE01000013">
    <property type="protein sequence ID" value="CDX55582.1"/>
    <property type="molecule type" value="Genomic_DNA"/>
</dbReference>
<proteinExistence type="predicted"/>
<accession>A0A090G322</accession>
<organism evidence="1 2">
    <name type="scientific">Mesorhizobium plurifarium</name>
    <dbReference type="NCBI Taxonomy" id="69974"/>
    <lineage>
        <taxon>Bacteria</taxon>
        <taxon>Pseudomonadati</taxon>
        <taxon>Pseudomonadota</taxon>
        <taxon>Alphaproteobacteria</taxon>
        <taxon>Hyphomicrobiales</taxon>
        <taxon>Phyllobacteriaceae</taxon>
        <taxon>Mesorhizobium</taxon>
    </lineage>
</organism>
<dbReference type="AlphaFoldDB" id="A0A090G322"/>